<gene>
    <name evidence="1" type="ORF">QYF49_14800</name>
</gene>
<organism evidence="1 2">
    <name type="scientific">Fictibacillus terranigra</name>
    <dbReference type="NCBI Taxonomy" id="3058424"/>
    <lineage>
        <taxon>Bacteria</taxon>
        <taxon>Bacillati</taxon>
        <taxon>Bacillota</taxon>
        <taxon>Bacilli</taxon>
        <taxon>Bacillales</taxon>
        <taxon>Fictibacillaceae</taxon>
        <taxon>Fictibacillus</taxon>
    </lineage>
</organism>
<evidence type="ECO:0000313" key="2">
    <source>
        <dbReference type="Proteomes" id="UP001168694"/>
    </source>
</evidence>
<sequence length="77" mass="8884">MNPSKIQDMLLDLKTKQYVESEVTHTLSQNSVPLISISYSKSDNVFKIKYPDNHEIELYAKIESAMDAITSELKRHK</sequence>
<name>A0ABT8E8L9_9BACL</name>
<proteinExistence type="predicted"/>
<evidence type="ECO:0000313" key="1">
    <source>
        <dbReference type="EMBL" id="MDN4074262.1"/>
    </source>
</evidence>
<dbReference type="RefSeq" id="WP_290400330.1">
    <property type="nucleotide sequence ID" value="NZ_JAUHLN010000002.1"/>
</dbReference>
<keyword evidence="2" id="KW-1185">Reference proteome</keyword>
<dbReference type="EMBL" id="JAUHLN010000002">
    <property type="protein sequence ID" value="MDN4074262.1"/>
    <property type="molecule type" value="Genomic_DNA"/>
</dbReference>
<reference evidence="1" key="1">
    <citation type="submission" date="2023-06" db="EMBL/GenBank/DDBJ databases">
        <title>Draft Genome Sequences of Representative Paenibacillus Polymyxa, Bacillus cereus, Fictibacillus sp., and Brevibacillus agri Strains Isolated from Amazonian Dark Earth.</title>
        <authorList>
            <person name="Pellegrinetti T.A."/>
            <person name="Cunha I.C.M."/>
            <person name="Chaves M.G."/>
            <person name="Freitas A.S."/>
            <person name="Silva A.V.R."/>
            <person name="Tsai S.M."/>
            <person name="Mendes L.W."/>
        </authorList>
    </citation>
    <scope>NUCLEOTIDE SEQUENCE</scope>
    <source>
        <strain evidence="1">CENA-BCM004</strain>
    </source>
</reference>
<accession>A0ABT8E8L9</accession>
<dbReference type="Proteomes" id="UP001168694">
    <property type="component" value="Unassembled WGS sequence"/>
</dbReference>
<protein>
    <submittedName>
        <fullName evidence="1">Uncharacterized protein</fullName>
    </submittedName>
</protein>
<comment type="caution">
    <text evidence="1">The sequence shown here is derived from an EMBL/GenBank/DDBJ whole genome shotgun (WGS) entry which is preliminary data.</text>
</comment>